<evidence type="ECO:0000313" key="2">
    <source>
        <dbReference type="Proteomes" id="UP001604336"/>
    </source>
</evidence>
<evidence type="ECO:0000313" key="1">
    <source>
        <dbReference type="EMBL" id="KAL2525131.1"/>
    </source>
</evidence>
<proteinExistence type="predicted"/>
<reference evidence="2" key="1">
    <citation type="submission" date="2024-07" db="EMBL/GenBank/DDBJ databases">
        <title>Two chromosome-level genome assemblies of Korean endemic species Abeliophyllum distichum and Forsythia ovata (Oleaceae).</title>
        <authorList>
            <person name="Jang H."/>
        </authorList>
    </citation>
    <scope>NUCLEOTIDE SEQUENCE [LARGE SCALE GENOMIC DNA]</scope>
</reference>
<name>A0ABD1UJA6_9LAMI</name>
<dbReference type="Proteomes" id="UP001604336">
    <property type="component" value="Unassembled WGS sequence"/>
</dbReference>
<accession>A0ABD1UJA6</accession>
<comment type="caution">
    <text evidence="1">The sequence shown here is derived from an EMBL/GenBank/DDBJ whole genome shotgun (WGS) entry which is preliminary data.</text>
</comment>
<protein>
    <submittedName>
        <fullName evidence="1">Uncharacterized protein</fullName>
    </submittedName>
</protein>
<gene>
    <name evidence="1" type="ORF">Adt_10185</name>
</gene>
<keyword evidence="2" id="KW-1185">Reference proteome</keyword>
<dbReference type="AlphaFoldDB" id="A0ABD1UJA6"/>
<dbReference type="EMBL" id="JBFOLK010000003">
    <property type="protein sequence ID" value="KAL2525131.1"/>
    <property type="molecule type" value="Genomic_DNA"/>
</dbReference>
<organism evidence="1 2">
    <name type="scientific">Abeliophyllum distichum</name>
    <dbReference type="NCBI Taxonomy" id="126358"/>
    <lineage>
        <taxon>Eukaryota</taxon>
        <taxon>Viridiplantae</taxon>
        <taxon>Streptophyta</taxon>
        <taxon>Embryophyta</taxon>
        <taxon>Tracheophyta</taxon>
        <taxon>Spermatophyta</taxon>
        <taxon>Magnoliopsida</taxon>
        <taxon>eudicotyledons</taxon>
        <taxon>Gunneridae</taxon>
        <taxon>Pentapetalae</taxon>
        <taxon>asterids</taxon>
        <taxon>lamiids</taxon>
        <taxon>Lamiales</taxon>
        <taxon>Oleaceae</taxon>
        <taxon>Forsythieae</taxon>
        <taxon>Abeliophyllum</taxon>
    </lineage>
</organism>
<sequence>MSSLTAAALLPRSKRCTTESPIVHQHVDHHLMHALPKEHSFSQGPLPLGLDHLAAGSSHGIELRSSASPTGIRPPYSWLLPWSTASLKDLSHWDSATLRFAPSHGAELRSSASLTGIGRLAAGFFYGTQLHSMASSTRTRPLCDLLFPWSTASPKGLSHWDSANHKKQGPPPT</sequence>